<dbReference type="GO" id="GO:0071218">
    <property type="term" value="P:cellular response to misfolded protein"/>
    <property type="evidence" value="ECO:0007669"/>
    <property type="project" value="TreeGrafter"/>
</dbReference>
<dbReference type="OrthoDB" id="1507364at2759"/>
<evidence type="ECO:0000313" key="9">
    <source>
        <dbReference type="Proteomes" id="UP000242146"/>
    </source>
</evidence>
<comment type="subcellular location">
    <subcellularLocation>
        <location evidence="1">Membrane</location>
        <topology evidence="1">Single-pass membrane protein</topology>
    </subcellularLocation>
</comment>
<evidence type="ECO:0000256" key="6">
    <source>
        <dbReference type="SAM" id="Phobius"/>
    </source>
</evidence>
<dbReference type="InterPro" id="IPR001623">
    <property type="entry name" value="DnaJ_domain"/>
</dbReference>
<dbReference type="InterPro" id="IPR036869">
    <property type="entry name" value="J_dom_sf"/>
</dbReference>
<organism evidence="8 9">
    <name type="scientific">Hesseltinella vesiculosa</name>
    <dbReference type="NCBI Taxonomy" id="101127"/>
    <lineage>
        <taxon>Eukaryota</taxon>
        <taxon>Fungi</taxon>
        <taxon>Fungi incertae sedis</taxon>
        <taxon>Mucoromycota</taxon>
        <taxon>Mucoromycotina</taxon>
        <taxon>Mucoromycetes</taxon>
        <taxon>Mucorales</taxon>
        <taxon>Cunninghamellaceae</taxon>
        <taxon>Hesseltinella</taxon>
    </lineage>
</organism>
<evidence type="ECO:0000256" key="4">
    <source>
        <dbReference type="ARBA" id="ARBA00023136"/>
    </source>
</evidence>
<name>A0A1X2GAY9_9FUNG</name>
<protein>
    <submittedName>
        <fullName evidence="8">DnaJ-domain-containing protein</fullName>
    </submittedName>
</protein>
<dbReference type="SMART" id="SM00271">
    <property type="entry name" value="DnaJ"/>
    <property type="match status" value="1"/>
</dbReference>
<evidence type="ECO:0000256" key="5">
    <source>
        <dbReference type="SAM" id="MobiDB-lite"/>
    </source>
</evidence>
<feature type="compositionally biased region" description="Polar residues" evidence="5">
    <location>
        <begin position="173"/>
        <end position="184"/>
    </location>
</feature>
<dbReference type="AlphaFoldDB" id="A0A1X2GAY9"/>
<reference evidence="8 9" key="1">
    <citation type="submission" date="2016-07" db="EMBL/GenBank/DDBJ databases">
        <title>Pervasive Adenine N6-methylation of Active Genes in Fungi.</title>
        <authorList>
            <consortium name="DOE Joint Genome Institute"/>
            <person name="Mondo S.J."/>
            <person name="Dannebaum R.O."/>
            <person name="Kuo R.C."/>
            <person name="Labutti K."/>
            <person name="Haridas S."/>
            <person name="Kuo A."/>
            <person name="Salamov A."/>
            <person name="Ahrendt S.R."/>
            <person name="Lipzen A."/>
            <person name="Sullivan W."/>
            <person name="Andreopoulos W.B."/>
            <person name="Clum A."/>
            <person name="Lindquist E."/>
            <person name="Daum C."/>
            <person name="Ramamoorthy G.K."/>
            <person name="Gryganskyi A."/>
            <person name="Culley D."/>
            <person name="Magnuson J.K."/>
            <person name="James T.Y."/>
            <person name="O'Malley M.A."/>
            <person name="Stajich J.E."/>
            <person name="Spatafora J.W."/>
            <person name="Visel A."/>
            <person name="Grigoriev I.V."/>
        </authorList>
    </citation>
    <scope>NUCLEOTIDE SEQUENCE [LARGE SCALE GENOMIC DNA]</scope>
    <source>
        <strain evidence="8 9">NRRL 3301</strain>
    </source>
</reference>
<feature type="region of interest" description="Disordered" evidence="5">
    <location>
        <begin position="161"/>
        <end position="185"/>
    </location>
</feature>
<keyword evidence="2 6" id="KW-0812">Transmembrane</keyword>
<dbReference type="CDD" id="cd06257">
    <property type="entry name" value="DnaJ"/>
    <property type="match status" value="1"/>
</dbReference>
<accession>A0A1X2GAY9</accession>
<dbReference type="FunFam" id="1.10.287.110:FF:000070">
    <property type="entry name" value="Endoplasmic reticulum protein, putative"/>
    <property type="match status" value="1"/>
</dbReference>
<feature type="compositionally biased region" description="Low complexity" evidence="5">
    <location>
        <begin position="51"/>
        <end position="68"/>
    </location>
</feature>
<keyword evidence="4 6" id="KW-0472">Membrane</keyword>
<evidence type="ECO:0000256" key="3">
    <source>
        <dbReference type="ARBA" id="ARBA00022989"/>
    </source>
</evidence>
<dbReference type="InterPro" id="IPR015399">
    <property type="entry name" value="DUF1977_DnaJ-like"/>
</dbReference>
<dbReference type="GO" id="GO:0030544">
    <property type="term" value="F:Hsp70 protein binding"/>
    <property type="evidence" value="ECO:0007669"/>
    <property type="project" value="TreeGrafter"/>
</dbReference>
<dbReference type="STRING" id="101127.A0A1X2GAY9"/>
<proteinExistence type="predicted"/>
<dbReference type="Proteomes" id="UP000242146">
    <property type="component" value="Unassembled WGS sequence"/>
</dbReference>
<dbReference type="PANTHER" id="PTHR43908:SF3">
    <property type="entry name" value="AT29763P-RELATED"/>
    <property type="match status" value="1"/>
</dbReference>
<dbReference type="PRINTS" id="PR00625">
    <property type="entry name" value="JDOMAIN"/>
</dbReference>
<keyword evidence="3 6" id="KW-1133">Transmembrane helix</keyword>
<dbReference type="PROSITE" id="PS50076">
    <property type="entry name" value="DNAJ_2"/>
    <property type="match status" value="1"/>
</dbReference>
<dbReference type="PANTHER" id="PTHR43908">
    <property type="entry name" value="AT29763P-RELATED"/>
    <property type="match status" value="1"/>
</dbReference>
<feature type="region of interest" description="Disordered" evidence="5">
    <location>
        <begin position="48"/>
        <end position="88"/>
    </location>
</feature>
<dbReference type="InterPro" id="IPR051100">
    <property type="entry name" value="DnaJ_subfamily_B/C"/>
</dbReference>
<evidence type="ECO:0000256" key="1">
    <source>
        <dbReference type="ARBA" id="ARBA00004167"/>
    </source>
</evidence>
<comment type="caution">
    <text evidence="8">The sequence shown here is derived from an EMBL/GenBank/DDBJ whole genome shotgun (WGS) entry which is preliminary data.</text>
</comment>
<evidence type="ECO:0000259" key="7">
    <source>
        <dbReference type="PROSITE" id="PS50076"/>
    </source>
</evidence>
<dbReference type="Gene3D" id="1.10.287.110">
    <property type="entry name" value="DnaJ domain"/>
    <property type="match status" value="1"/>
</dbReference>
<dbReference type="SUPFAM" id="SSF46565">
    <property type="entry name" value="Chaperone J-domain"/>
    <property type="match status" value="1"/>
</dbReference>
<dbReference type="Pfam" id="PF00226">
    <property type="entry name" value="DnaJ"/>
    <property type="match status" value="1"/>
</dbReference>
<feature type="domain" description="J" evidence="7">
    <location>
        <begin position="103"/>
        <end position="167"/>
    </location>
</feature>
<dbReference type="GO" id="GO:0005789">
    <property type="term" value="C:endoplasmic reticulum membrane"/>
    <property type="evidence" value="ECO:0007669"/>
    <property type="project" value="TreeGrafter"/>
</dbReference>
<evidence type="ECO:0000313" key="8">
    <source>
        <dbReference type="EMBL" id="ORX49462.1"/>
    </source>
</evidence>
<dbReference type="EMBL" id="MCGT01000026">
    <property type="protein sequence ID" value="ORX49462.1"/>
    <property type="molecule type" value="Genomic_DNA"/>
</dbReference>
<keyword evidence="9" id="KW-1185">Reference proteome</keyword>
<dbReference type="Pfam" id="PF09320">
    <property type="entry name" value="DUF1977"/>
    <property type="match status" value="1"/>
</dbReference>
<evidence type="ECO:0000256" key="2">
    <source>
        <dbReference type="ARBA" id="ARBA00022692"/>
    </source>
</evidence>
<gene>
    <name evidence="8" type="ORF">DM01DRAFT_1338134</name>
</gene>
<feature type="transmembrane region" description="Helical" evidence="6">
    <location>
        <begin position="239"/>
        <end position="262"/>
    </location>
</feature>
<sequence length="381" mass="43560">MEVNKDEALRCISIAEKHFSNLNIDAALKFAKKSMSLYPTDQAESLLQRIQTSSQKQPSSTPSPSPSSGLRNRSTVNPPTPPEKKYTTEQVTAVKTILSCGHDYYKILSLEKSCTDAHIKKSYRKLALQFHPDKNSAPGADEAFKLISKAFTVLSDPQKRAIHDASGGDPDNRATNSRPSSTHYYHQHQFGGNDVNAEDLFDMFFGGGTRVRFRRQHPFHQARQHPFAQQQQQHGRQEALGFVQIIPVLLLVLYAVLAGFMATEPSPAYTFTPSSIYTQGRTTPQHNVLYYVNPEQLNQRMQKSDHALRRIEQQVEQEYLDNLMQRCQWERRQRAFQLQQARGSIFGIGRDEQRYQQVLQMATPYCDEMQTSWGVQPNQFY</sequence>